<evidence type="ECO:0000256" key="1">
    <source>
        <dbReference type="SAM" id="MobiDB-lite"/>
    </source>
</evidence>
<dbReference type="RefSeq" id="WP_138238924.1">
    <property type="nucleotide sequence ID" value="NZ_VBRY01000005.1"/>
</dbReference>
<protein>
    <submittedName>
        <fullName evidence="2">Uncharacterized protein</fullName>
    </submittedName>
</protein>
<feature type="compositionally biased region" description="Basic and acidic residues" evidence="1">
    <location>
        <begin position="150"/>
        <end position="172"/>
    </location>
</feature>
<evidence type="ECO:0000313" key="2">
    <source>
        <dbReference type="EMBL" id="TLS67488.1"/>
    </source>
</evidence>
<sequence>MLHFQQFRISDNRSNFSDKSGAVPHCWGLTSARKPLLFFGGLALALFVSGSAFAETSNAYCKAASGLGYWIYEIDDQNKSFRLRDDSHLDFLEFPLSEDTSYKERVVSFSKKRIKYCRLIKYRNDEVCYTLDRVKWELTTQHFAGEVAGDHAAHGQHGLAKETGGHGAHSDPAKQTTRHASKREALAPEKTPCSQGLPSRRSIAN</sequence>
<accession>A0A5R9GPC9</accession>
<organism evidence="2 3">
    <name type="scientific">Mariprofundus erugo</name>
    <dbReference type="NCBI Taxonomy" id="2528639"/>
    <lineage>
        <taxon>Bacteria</taxon>
        <taxon>Pseudomonadati</taxon>
        <taxon>Pseudomonadota</taxon>
        <taxon>Candidatius Mariprofundia</taxon>
        <taxon>Mariprofundales</taxon>
        <taxon>Mariprofundaceae</taxon>
        <taxon>Mariprofundus</taxon>
    </lineage>
</organism>
<reference evidence="2 3" key="1">
    <citation type="journal article" date="2019" name="Appl. Environ. Microbiol.">
        <title>Environmental Evidence and Genomic Insight of Iron-oxidizing Bacteria Preference Towards More Corrosion Resistant Stainless Steel at Higher Salinities.</title>
        <authorList>
            <person name="Garrison C.E."/>
            <person name="Price K.A."/>
            <person name="Field E.K."/>
        </authorList>
    </citation>
    <scope>NUCLEOTIDE SEQUENCE [LARGE SCALE GENOMIC DNA]</scope>
    <source>
        <strain evidence="2 3">P3</strain>
    </source>
</reference>
<dbReference type="EMBL" id="VBRY01000005">
    <property type="protein sequence ID" value="TLS67488.1"/>
    <property type="molecule type" value="Genomic_DNA"/>
</dbReference>
<dbReference type="Proteomes" id="UP000306585">
    <property type="component" value="Unassembled WGS sequence"/>
</dbReference>
<dbReference type="AlphaFoldDB" id="A0A5R9GPC9"/>
<feature type="region of interest" description="Disordered" evidence="1">
    <location>
        <begin position="150"/>
        <end position="205"/>
    </location>
</feature>
<proteinExistence type="predicted"/>
<name>A0A5R9GPC9_9PROT</name>
<gene>
    <name evidence="2" type="ORF">FEF65_06095</name>
</gene>
<comment type="caution">
    <text evidence="2">The sequence shown here is derived from an EMBL/GenBank/DDBJ whole genome shotgun (WGS) entry which is preliminary data.</text>
</comment>
<keyword evidence="3" id="KW-1185">Reference proteome</keyword>
<evidence type="ECO:0000313" key="3">
    <source>
        <dbReference type="Proteomes" id="UP000306585"/>
    </source>
</evidence>
<feature type="compositionally biased region" description="Polar residues" evidence="1">
    <location>
        <begin position="192"/>
        <end position="205"/>
    </location>
</feature>